<sequence length="452" mass="51568">MSTKSSAGPKGLPLTGHLLAFRKNPLQFLEQSFREYGELVHLRFGPSRHLYVLTNPDLIKEVLLTKQQHFRKAKGLQTAKAVVGEGVLTSEGDKHLRQRRLMQPSFRKDRISAYGDAMVGHTVRMLDGWNDGQQRVITEDMMQLTLDIITETMFGTQLEGGVEEIGKAIDIGMKYVSRKASSIIDLPAGFPSKSNRKFQEASKLLNDVIYSIIEERRKRDDGIGEQRKDLLSMLLAARDEDGSAMTDEQIRDEVMTIFIAGHETTANTLSWTWYLLALNPEAERKFHEELDTVLKGRIPTVDDLAKLDYLQLLLWESMRIYPAVWAINREVVDEVQIGAYTFRPGDTIMMSQYVMHRNPQYYEHPEEFRPERFEGDFLKTIPQFAYFPFGGGPRVCIGNNFALMEAALVLATIGQRYKLRLAEGHPPVELEPLVTLRPKPGLTMVMEARHRQ</sequence>
<gene>
    <name evidence="9" type="ORF">D7M11_04105</name>
</gene>
<evidence type="ECO:0000256" key="1">
    <source>
        <dbReference type="ARBA" id="ARBA00010617"/>
    </source>
</evidence>
<comment type="cofactor">
    <cofactor evidence="7">
        <name>heme</name>
        <dbReference type="ChEBI" id="CHEBI:30413"/>
    </cofactor>
</comment>
<dbReference type="RefSeq" id="WP_120745894.1">
    <property type="nucleotide sequence ID" value="NZ_RBAH01000002.1"/>
</dbReference>
<dbReference type="Gene3D" id="1.10.630.10">
    <property type="entry name" value="Cytochrome P450"/>
    <property type="match status" value="1"/>
</dbReference>
<dbReference type="CDD" id="cd20620">
    <property type="entry name" value="CYP132-like"/>
    <property type="match status" value="1"/>
</dbReference>
<keyword evidence="3 7" id="KW-0479">Metal-binding</keyword>
<dbReference type="SUPFAM" id="SSF48264">
    <property type="entry name" value="Cytochrome P450"/>
    <property type="match status" value="1"/>
</dbReference>
<dbReference type="PANTHER" id="PTHR24291:SF50">
    <property type="entry name" value="BIFUNCTIONAL ALBAFLAVENONE MONOOXYGENASE_TERPENE SYNTHASE"/>
    <property type="match status" value="1"/>
</dbReference>
<evidence type="ECO:0000256" key="3">
    <source>
        <dbReference type="ARBA" id="ARBA00022723"/>
    </source>
</evidence>
<comment type="caution">
    <text evidence="9">The sequence shown here is derived from an EMBL/GenBank/DDBJ whole genome shotgun (WGS) entry which is preliminary data.</text>
</comment>
<evidence type="ECO:0000256" key="5">
    <source>
        <dbReference type="ARBA" id="ARBA00023004"/>
    </source>
</evidence>
<dbReference type="GO" id="GO:0005506">
    <property type="term" value="F:iron ion binding"/>
    <property type="evidence" value="ECO:0007669"/>
    <property type="project" value="InterPro"/>
</dbReference>
<feature type="binding site" description="axial binding residue" evidence="7">
    <location>
        <position position="396"/>
    </location>
    <ligand>
        <name>heme</name>
        <dbReference type="ChEBI" id="CHEBI:30413"/>
    </ligand>
    <ligandPart>
        <name>Fe</name>
        <dbReference type="ChEBI" id="CHEBI:18248"/>
    </ligandPart>
</feature>
<keyword evidence="5 7" id="KW-0408">Iron</keyword>
<dbReference type="Proteomes" id="UP000282311">
    <property type="component" value="Unassembled WGS sequence"/>
</dbReference>
<evidence type="ECO:0000256" key="6">
    <source>
        <dbReference type="ARBA" id="ARBA00023033"/>
    </source>
</evidence>
<organism evidence="9 10">
    <name type="scientific">Paenibacillus ginsengarvi</name>
    <dbReference type="NCBI Taxonomy" id="400777"/>
    <lineage>
        <taxon>Bacteria</taxon>
        <taxon>Bacillati</taxon>
        <taxon>Bacillota</taxon>
        <taxon>Bacilli</taxon>
        <taxon>Bacillales</taxon>
        <taxon>Paenibacillaceae</taxon>
        <taxon>Paenibacillus</taxon>
    </lineage>
</organism>
<evidence type="ECO:0000313" key="9">
    <source>
        <dbReference type="EMBL" id="RKN86202.1"/>
    </source>
</evidence>
<keyword evidence="4 8" id="KW-0560">Oxidoreductase</keyword>
<dbReference type="PANTHER" id="PTHR24291">
    <property type="entry name" value="CYTOCHROME P450 FAMILY 4"/>
    <property type="match status" value="1"/>
</dbReference>
<name>A0A3B0CM12_9BACL</name>
<dbReference type="PROSITE" id="PS00086">
    <property type="entry name" value="CYTOCHROME_P450"/>
    <property type="match status" value="1"/>
</dbReference>
<evidence type="ECO:0000256" key="2">
    <source>
        <dbReference type="ARBA" id="ARBA00022617"/>
    </source>
</evidence>
<dbReference type="InterPro" id="IPR017972">
    <property type="entry name" value="Cyt_P450_CS"/>
</dbReference>
<reference evidence="9 10" key="1">
    <citation type="journal article" date="2007" name="Int. J. Syst. Evol. Microbiol.">
        <title>Paenibacillus ginsengarvi sp. nov., isolated from soil from ginseng cultivation.</title>
        <authorList>
            <person name="Yoon M.H."/>
            <person name="Ten L.N."/>
            <person name="Im W.T."/>
        </authorList>
    </citation>
    <scope>NUCLEOTIDE SEQUENCE [LARGE SCALE GENOMIC DNA]</scope>
    <source>
        <strain evidence="9 10">KCTC 13059</strain>
    </source>
</reference>
<dbReference type="GO" id="GO:0004497">
    <property type="term" value="F:monooxygenase activity"/>
    <property type="evidence" value="ECO:0007669"/>
    <property type="project" value="UniProtKB-KW"/>
</dbReference>
<evidence type="ECO:0000256" key="8">
    <source>
        <dbReference type="RuleBase" id="RU000461"/>
    </source>
</evidence>
<keyword evidence="2 7" id="KW-0349">Heme</keyword>
<dbReference type="EMBL" id="RBAH01000002">
    <property type="protein sequence ID" value="RKN86202.1"/>
    <property type="molecule type" value="Genomic_DNA"/>
</dbReference>
<keyword evidence="10" id="KW-1185">Reference proteome</keyword>
<protein>
    <submittedName>
        <fullName evidence="9">Cytochrome P450</fullName>
    </submittedName>
</protein>
<dbReference type="AlphaFoldDB" id="A0A3B0CM12"/>
<dbReference type="GO" id="GO:0016705">
    <property type="term" value="F:oxidoreductase activity, acting on paired donors, with incorporation or reduction of molecular oxygen"/>
    <property type="evidence" value="ECO:0007669"/>
    <property type="project" value="InterPro"/>
</dbReference>
<dbReference type="Pfam" id="PF00067">
    <property type="entry name" value="p450"/>
    <property type="match status" value="1"/>
</dbReference>
<evidence type="ECO:0000256" key="4">
    <source>
        <dbReference type="ARBA" id="ARBA00023002"/>
    </source>
</evidence>
<comment type="similarity">
    <text evidence="1 8">Belongs to the cytochrome P450 family.</text>
</comment>
<dbReference type="PRINTS" id="PR00385">
    <property type="entry name" value="P450"/>
</dbReference>
<dbReference type="InterPro" id="IPR050196">
    <property type="entry name" value="Cytochrome_P450_Monoox"/>
</dbReference>
<dbReference type="InterPro" id="IPR036396">
    <property type="entry name" value="Cyt_P450_sf"/>
</dbReference>
<keyword evidence="6 8" id="KW-0503">Monooxygenase</keyword>
<dbReference type="OrthoDB" id="9789468at2"/>
<evidence type="ECO:0000256" key="7">
    <source>
        <dbReference type="PIRSR" id="PIRSR602401-1"/>
    </source>
</evidence>
<dbReference type="GO" id="GO:0020037">
    <property type="term" value="F:heme binding"/>
    <property type="evidence" value="ECO:0007669"/>
    <property type="project" value="InterPro"/>
</dbReference>
<dbReference type="PRINTS" id="PR00463">
    <property type="entry name" value="EP450I"/>
</dbReference>
<dbReference type="InterPro" id="IPR001128">
    <property type="entry name" value="Cyt_P450"/>
</dbReference>
<evidence type="ECO:0000313" key="10">
    <source>
        <dbReference type="Proteomes" id="UP000282311"/>
    </source>
</evidence>
<accession>A0A3B0CM12</accession>
<proteinExistence type="inferred from homology"/>
<dbReference type="InterPro" id="IPR002401">
    <property type="entry name" value="Cyt_P450_E_grp-I"/>
</dbReference>